<dbReference type="EMBL" id="JAKVIN010000011">
    <property type="protein sequence ID" value="MCJ8151761.1"/>
    <property type="molecule type" value="Genomic_DNA"/>
</dbReference>
<dbReference type="InterPro" id="IPR011044">
    <property type="entry name" value="Quino_amine_DH_bsu"/>
</dbReference>
<keyword evidence="1" id="KW-0614">Plasmid</keyword>
<dbReference type="Proteomes" id="UP001201844">
    <property type="component" value="Unassembled WGS sequence"/>
</dbReference>
<dbReference type="SUPFAM" id="SSF50969">
    <property type="entry name" value="YVTN repeat-like/Quinoprotein amine dehydrogenase"/>
    <property type="match status" value="1"/>
</dbReference>
<reference evidence="1 2" key="1">
    <citation type="submission" date="2022-02" db="EMBL/GenBank/DDBJ databases">
        <title>Shinella B3.7 sp. nov., isolated from Sediment (Zhairuo Island).</title>
        <authorList>
            <person name="Chen G."/>
        </authorList>
    </citation>
    <scope>NUCLEOTIDE SEQUENCE [LARGE SCALE GENOMIC DNA]</scope>
    <source>
        <strain evidence="1 2">B3.7</strain>
        <plasmid evidence="1">unnamed</plasmid>
    </source>
</reference>
<evidence type="ECO:0008006" key="3">
    <source>
        <dbReference type="Google" id="ProtNLM"/>
    </source>
</evidence>
<protein>
    <recommendedName>
        <fullName evidence="3">WD40 repeat domain-containing protein</fullName>
    </recommendedName>
</protein>
<accession>A0ABT0CT38</accession>
<dbReference type="RefSeq" id="WP_241605250.1">
    <property type="nucleotide sequence ID" value="NZ_JAKVIN010000011.1"/>
</dbReference>
<proteinExistence type="predicted"/>
<dbReference type="Gene3D" id="2.130.10.10">
    <property type="entry name" value="YVTN repeat-like/Quinoprotein amine dehydrogenase"/>
    <property type="match status" value="1"/>
</dbReference>
<geneLocation type="plasmid" evidence="1">
    <name>unnamed</name>
</geneLocation>
<comment type="caution">
    <text evidence="1">The sequence shown here is derived from an EMBL/GenBank/DDBJ whole genome shotgun (WGS) entry which is preliminary data.</text>
</comment>
<evidence type="ECO:0000313" key="2">
    <source>
        <dbReference type="Proteomes" id="UP001201844"/>
    </source>
</evidence>
<sequence length="291" mass="31500">MKERRAAAILLPVLVVIVAGAIHWSLGTCRLLDRLLGLSGCLGSVVVANFLSLEGVTMSAPDADGVSSLFGTVVIEDGDAPAMIRLDPETGSEAARYPLRLQGSLKRVTLAADGERAGLDCVTTRYCAETGESVSIVSLHDGAEIETADAWRQSPRPALGDPEPGPPFPFDAIFADAGKRIVSRDNDALRIYTTSGQAVAEITSSRWTRPKLSVSPSGRYIALVEDATKEDNHQKFQIWDVRDGVLRATLEMPTNYRSQGNLVWSADESGLFSFRRVANDTYIDRFALPSF</sequence>
<organism evidence="1 2">
    <name type="scientific">Shinella sedimenti</name>
    <dbReference type="NCBI Taxonomy" id="2919913"/>
    <lineage>
        <taxon>Bacteria</taxon>
        <taxon>Pseudomonadati</taxon>
        <taxon>Pseudomonadota</taxon>
        <taxon>Alphaproteobacteria</taxon>
        <taxon>Hyphomicrobiales</taxon>
        <taxon>Rhizobiaceae</taxon>
        <taxon>Shinella</taxon>
    </lineage>
</organism>
<name>A0ABT0CT38_9HYPH</name>
<evidence type="ECO:0000313" key="1">
    <source>
        <dbReference type="EMBL" id="MCJ8151761.1"/>
    </source>
</evidence>
<gene>
    <name evidence="1" type="ORF">MKI86_21700</name>
</gene>
<dbReference type="InterPro" id="IPR015943">
    <property type="entry name" value="WD40/YVTN_repeat-like_dom_sf"/>
</dbReference>
<keyword evidence="2" id="KW-1185">Reference proteome</keyword>